<reference evidence="2 3" key="1">
    <citation type="journal article" date="2019" name="Int. J. Syst. Evol. Microbiol.">
        <title>The Global Catalogue of Microorganisms (GCM) 10K type strain sequencing project: providing services to taxonomists for standard genome sequencing and annotation.</title>
        <authorList>
            <consortium name="The Broad Institute Genomics Platform"/>
            <consortium name="The Broad Institute Genome Sequencing Center for Infectious Disease"/>
            <person name="Wu L."/>
            <person name="Ma J."/>
        </authorList>
    </citation>
    <scope>NUCLEOTIDE SEQUENCE [LARGE SCALE GENOMIC DNA]</scope>
    <source>
        <strain evidence="2 3">CGMCC 1.12237</strain>
    </source>
</reference>
<dbReference type="Proteomes" id="UP001596201">
    <property type="component" value="Unassembled WGS sequence"/>
</dbReference>
<feature type="transmembrane region" description="Helical" evidence="1">
    <location>
        <begin position="42"/>
        <end position="62"/>
    </location>
</feature>
<dbReference type="AlphaFoldDB" id="A0ABD5R678"/>
<keyword evidence="1" id="KW-1133">Transmembrane helix</keyword>
<organism evidence="2 3">
    <name type="scientific">Salinirubrum litoreum</name>
    <dbReference type="NCBI Taxonomy" id="1126234"/>
    <lineage>
        <taxon>Archaea</taxon>
        <taxon>Methanobacteriati</taxon>
        <taxon>Methanobacteriota</taxon>
        <taxon>Stenosarchaea group</taxon>
        <taxon>Halobacteria</taxon>
        <taxon>Halobacteriales</taxon>
        <taxon>Haloferacaceae</taxon>
        <taxon>Salinirubrum</taxon>
    </lineage>
</organism>
<comment type="caution">
    <text evidence="2">The sequence shown here is derived from an EMBL/GenBank/DDBJ whole genome shotgun (WGS) entry which is preliminary data.</text>
</comment>
<gene>
    <name evidence="2" type="ORF">ACFPJ5_00615</name>
</gene>
<accession>A0ABD5R678</accession>
<sequence length="64" mass="6642">MTDGFTAHLLADARLRLLGVVFAGVVLVVGGVLQFVLPTSQWLPASLAIGLLVTVGVGRRWVGG</sequence>
<evidence type="ECO:0000313" key="3">
    <source>
        <dbReference type="Proteomes" id="UP001596201"/>
    </source>
</evidence>
<keyword evidence="1" id="KW-0812">Transmembrane</keyword>
<feature type="transmembrane region" description="Helical" evidence="1">
    <location>
        <begin position="17"/>
        <end position="36"/>
    </location>
</feature>
<evidence type="ECO:0000256" key="1">
    <source>
        <dbReference type="SAM" id="Phobius"/>
    </source>
</evidence>
<protein>
    <submittedName>
        <fullName evidence="2">Uncharacterized protein</fullName>
    </submittedName>
</protein>
<evidence type="ECO:0000313" key="2">
    <source>
        <dbReference type="EMBL" id="MFC5365423.1"/>
    </source>
</evidence>
<proteinExistence type="predicted"/>
<dbReference type="RefSeq" id="WP_227229283.1">
    <property type="nucleotide sequence ID" value="NZ_JAJCVJ010000001.1"/>
</dbReference>
<keyword evidence="3" id="KW-1185">Reference proteome</keyword>
<dbReference type="EMBL" id="JBHSKX010000001">
    <property type="protein sequence ID" value="MFC5365423.1"/>
    <property type="molecule type" value="Genomic_DNA"/>
</dbReference>
<keyword evidence="1" id="KW-0472">Membrane</keyword>
<name>A0ABD5R678_9EURY</name>